<dbReference type="Proteomes" id="UP000054422">
    <property type="component" value="Unassembled WGS sequence"/>
</dbReference>
<dbReference type="InterPro" id="IPR051058">
    <property type="entry name" value="GDSL_Est/Lipase"/>
</dbReference>
<feature type="chain" id="PRO_5002004509" evidence="2">
    <location>
        <begin position="19"/>
        <end position="309"/>
    </location>
</feature>
<accession>A0A0A2SQT4</accession>
<keyword evidence="1" id="KW-0378">Hydrolase</keyword>
<keyword evidence="2" id="KW-0732">Signal</keyword>
<dbReference type="Pfam" id="PF00657">
    <property type="entry name" value="Lipase_GDSL"/>
    <property type="match status" value="1"/>
</dbReference>
<dbReference type="PANTHER" id="PTHR45648">
    <property type="entry name" value="GDSL LIPASE/ACYLHYDROLASE FAMILY PROTEIN (AFU_ORTHOLOGUE AFUA_4G14700)"/>
    <property type="match status" value="1"/>
</dbReference>
<dbReference type="InterPro" id="IPR036514">
    <property type="entry name" value="SGNH_hydro_sf"/>
</dbReference>
<dbReference type="PANTHER" id="PTHR45648:SF22">
    <property type="entry name" value="GDSL LIPASE_ACYLHYDROLASE FAMILY PROTEIN (AFU_ORTHOLOGUE AFUA_4G14700)"/>
    <property type="match status" value="1"/>
</dbReference>
<dbReference type="CDD" id="cd01846">
    <property type="entry name" value="fatty_acyltransferase_like"/>
    <property type="match status" value="1"/>
</dbReference>
<evidence type="ECO:0000256" key="1">
    <source>
        <dbReference type="ARBA" id="ARBA00022801"/>
    </source>
</evidence>
<reference evidence="3 4" key="1">
    <citation type="submission" date="2014-05" db="EMBL/GenBank/DDBJ databases">
        <authorList>
            <person name="Rizzardi K."/>
            <person name="Winiecka-Krusnell J."/>
            <person name="Ramliden M."/>
            <person name="Alm E."/>
            <person name="Andersson S."/>
            <person name="Byfors S."/>
        </authorList>
    </citation>
    <scope>NUCLEOTIDE SEQUENCE [LARGE SCALE GENOMIC DNA]</scope>
    <source>
        <strain evidence="3 4">LEGN</strain>
    </source>
</reference>
<dbReference type="InterPro" id="IPR001087">
    <property type="entry name" value="GDSL"/>
</dbReference>
<dbReference type="SUPFAM" id="SSF52266">
    <property type="entry name" value="SGNH hydrolase"/>
    <property type="match status" value="1"/>
</dbReference>
<dbReference type="OrthoDB" id="5292073at2"/>
<gene>
    <name evidence="3" type="ORF">EP47_07595</name>
</gene>
<protein>
    <submittedName>
        <fullName evidence="3">Lysophospholipase</fullName>
    </submittedName>
</protein>
<evidence type="ECO:0000313" key="4">
    <source>
        <dbReference type="Proteomes" id="UP000054422"/>
    </source>
</evidence>
<dbReference type="EMBL" id="JNCF01000025">
    <property type="protein sequence ID" value="KGP63117.1"/>
    <property type="molecule type" value="Genomic_DNA"/>
</dbReference>
<dbReference type="GO" id="GO:0016788">
    <property type="term" value="F:hydrolase activity, acting on ester bonds"/>
    <property type="evidence" value="ECO:0007669"/>
    <property type="project" value="InterPro"/>
</dbReference>
<sequence>MKLLATLGAFLFSGIVSAAPLHNIVVFGDSLSDNGNLYEYMKYQLPQSPPYFEGRFSNGPVWIERLIASYFPNDPNSHLLDYAFGGAGVSIDEDDDEVLFTLRREVNTYLLAHQDKASPDTLFVIWIGSNNYLGMPSEVEETLKNVNLGIANSIQRLVEKGAKHILVLNIPDLGRTPAAIEFDSKEAMTYFSIQHNIAVAKTVEQFKQTYPDVEWLFFDMSSQFNNVLDHAPEYGFTNITDTCANLVVDEITKTSVLKMVASAKPGKGTDVCDGYLFFDLVHPTALAHKILAEKAREMLDEAGIEFSEN</sequence>
<organism evidence="3 4">
    <name type="scientific">Legionella norrlandica</name>
    <dbReference type="NCBI Taxonomy" id="1498499"/>
    <lineage>
        <taxon>Bacteria</taxon>
        <taxon>Pseudomonadati</taxon>
        <taxon>Pseudomonadota</taxon>
        <taxon>Gammaproteobacteria</taxon>
        <taxon>Legionellales</taxon>
        <taxon>Legionellaceae</taxon>
        <taxon>Legionella</taxon>
    </lineage>
</organism>
<keyword evidence="4" id="KW-1185">Reference proteome</keyword>
<comment type="caution">
    <text evidence="3">The sequence shown here is derived from an EMBL/GenBank/DDBJ whole genome shotgun (WGS) entry which is preliminary data.</text>
</comment>
<name>A0A0A2SQT4_9GAMM</name>
<dbReference type="Gene3D" id="3.40.50.1110">
    <property type="entry name" value="SGNH hydrolase"/>
    <property type="match status" value="1"/>
</dbReference>
<evidence type="ECO:0000256" key="2">
    <source>
        <dbReference type="SAM" id="SignalP"/>
    </source>
</evidence>
<dbReference type="RefSeq" id="WP_035889763.1">
    <property type="nucleotide sequence ID" value="NZ_JNCF01000025.1"/>
</dbReference>
<proteinExistence type="predicted"/>
<evidence type="ECO:0000313" key="3">
    <source>
        <dbReference type="EMBL" id="KGP63117.1"/>
    </source>
</evidence>
<feature type="signal peptide" evidence="2">
    <location>
        <begin position="1"/>
        <end position="18"/>
    </location>
</feature>
<dbReference type="STRING" id="1498499.EP47_07595"/>
<dbReference type="NCBIfam" id="NF045906">
    <property type="entry name" value="LysophlipPlaALeg"/>
    <property type="match status" value="1"/>
</dbReference>
<dbReference type="AlphaFoldDB" id="A0A0A2SQT4"/>